<evidence type="ECO:0000256" key="4">
    <source>
        <dbReference type="ARBA" id="ARBA00022993"/>
    </source>
</evidence>
<feature type="binding site" evidence="5">
    <location>
        <begin position="12"/>
        <end position="17"/>
    </location>
    <ligand>
        <name>ATP</name>
        <dbReference type="ChEBI" id="CHEBI:30616"/>
    </ligand>
</feature>
<dbReference type="InterPro" id="IPR001977">
    <property type="entry name" value="Depp_CoAkinase"/>
</dbReference>
<dbReference type="NCBIfam" id="TIGR00152">
    <property type="entry name" value="dephospho-CoA kinase"/>
    <property type="match status" value="1"/>
</dbReference>
<dbReference type="GO" id="GO:0015937">
    <property type="term" value="P:coenzyme A biosynthetic process"/>
    <property type="evidence" value="ECO:0007669"/>
    <property type="project" value="UniProtKB-UniRule"/>
</dbReference>
<dbReference type="Pfam" id="PF01121">
    <property type="entry name" value="CoaE"/>
    <property type="match status" value="1"/>
</dbReference>
<evidence type="ECO:0000256" key="2">
    <source>
        <dbReference type="ARBA" id="ARBA00022741"/>
    </source>
</evidence>
<evidence type="ECO:0000313" key="8">
    <source>
        <dbReference type="Proteomes" id="UP000712080"/>
    </source>
</evidence>
<comment type="pathway">
    <text evidence="5">Cofactor biosynthesis; coenzyme A biosynthesis; CoA from (R)-pantothenate: step 5/5.</text>
</comment>
<dbReference type="Proteomes" id="UP000712080">
    <property type="component" value="Unassembled WGS sequence"/>
</dbReference>
<keyword evidence="5 7" id="KW-0418">Kinase</keyword>
<organism evidence="7 8">
    <name type="scientific">Flavobacterium silvaticum</name>
    <dbReference type="NCBI Taxonomy" id="1852020"/>
    <lineage>
        <taxon>Bacteria</taxon>
        <taxon>Pseudomonadati</taxon>
        <taxon>Bacteroidota</taxon>
        <taxon>Flavobacteriia</taxon>
        <taxon>Flavobacteriales</taxon>
        <taxon>Flavobacteriaceae</taxon>
        <taxon>Flavobacterium</taxon>
    </lineage>
</organism>
<comment type="function">
    <text evidence="5">Catalyzes the phosphorylation of the 3'-hydroxyl group of dephosphocoenzyme A to form coenzyme A.</text>
</comment>
<dbReference type="CDD" id="cd02022">
    <property type="entry name" value="DPCK"/>
    <property type="match status" value="1"/>
</dbReference>
<evidence type="ECO:0000256" key="1">
    <source>
        <dbReference type="ARBA" id="ARBA00009018"/>
    </source>
</evidence>
<dbReference type="RefSeq" id="WP_169528210.1">
    <property type="nucleotide sequence ID" value="NZ_JAAMPU010000107.1"/>
</dbReference>
<gene>
    <name evidence="5" type="primary">coaE</name>
    <name evidence="7" type="ORF">G6047_13850</name>
</gene>
<keyword evidence="2 5" id="KW-0547">Nucleotide-binding</keyword>
<accession>A0A972G280</accession>
<comment type="caution">
    <text evidence="7">The sequence shown here is derived from an EMBL/GenBank/DDBJ whole genome shotgun (WGS) entry which is preliminary data.</text>
</comment>
<dbReference type="AlphaFoldDB" id="A0A972G280"/>
<dbReference type="EC" id="2.7.1.24" evidence="5 6"/>
<dbReference type="SUPFAM" id="SSF52540">
    <property type="entry name" value="P-loop containing nucleoside triphosphate hydrolases"/>
    <property type="match status" value="1"/>
</dbReference>
<keyword evidence="5 7" id="KW-0808">Transferase</keyword>
<sequence length="194" mass="21908">MTKIIGLTGGIGSGKSTVALYFEENDIPVYYADEKAKEVTRRPDILSRIEHSFGASVISGTSLDRKKLAAIVFNSPEKLEQLNGIIHPAVRQDFAKWLSQHEQYPIVVREAAILFESGSYKDCDAIITVTASVESKIQRVMKRDSITRESVLARMKNQWDDDRKAALSDYVILNEDLEKTRTQFDEILKSLKNL</sequence>
<dbReference type="InterPro" id="IPR027417">
    <property type="entry name" value="P-loop_NTPase"/>
</dbReference>
<comment type="similarity">
    <text evidence="1 5">Belongs to the CoaE family.</text>
</comment>
<dbReference type="GO" id="GO:0004140">
    <property type="term" value="F:dephospho-CoA kinase activity"/>
    <property type="evidence" value="ECO:0007669"/>
    <property type="project" value="UniProtKB-UniRule"/>
</dbReference>
<dbReference type="HAMAP" id="MF_00376">
    <property type="entry name" value="Dephospho_CoA_kinase"/>
    <property type="match status" value="1"/>
</dbReference>
<comment type="catalytic activity">
    <reaction evidence="5">
        <text>3'-dephospho-CoA + ATP = ADP + CoA + H(+)</text>
        <dbReference type="Rhea" id="RHEA:18245"/>
        <dbReference type="ChEBI" id="CHEBI:15378"/>
        <dbReference type="ChEBI" id="CHEBI:30616"/>
        <dbReference type="ChEBI" id="CHEBI:57287"/>
        <dbReference type="ChEBI" id="CHEBI:57328"/>
        <dbReference type="ChEBI" id="CHEBI:456216"/>
        <dbReference type="EC" id="2.7.1.24"/>
    </reaction>
</comment>
<dbReference type="PANTHER" id="PTHR10695:SF46">
    <property type="entry name" value="BIFUNCTIONAL COENZYME A SYNTHASE-RELATED"/>
    <property type="match status" value="1"/>
</dbReference>
<dbReference type="GO" id="GO:0005524">
    <property type="term" value="F:ATP binding"/>
    <property type="evidence" value="ECO:0007669"/>
    <property type="project" value="UniProtKB-UniRule"/>
</dbReference>
<evidence type="ECO:0000256" key="5">
    <source>
        <dbReference type="HAMAP-Rule" id="MF_00376"/>
    </source>
</evidence>
<keyword evidence="3 5" id="KW-0067">ATP-binding</keyword>
<evidence type="ECO:0000256" key="3">
    <source>
        <dbReference type="ARBA" id="ARBA00022840"/>
    </source>
</evidence>
<keyword evidence="5" id="KW-0963">Cytoplasm</keyword>
<keyword evidence="8" id="KW-1185">Reference proteome</keyword>
<evidence type="ECO:0000256" key="6">
    <source>
        <dbReference type="NCBIfam" id="TIGR00152"/>
    </source>
</evidence>
<dbReference type="GO" id="GO:0005737">
    <property type="term" value="C:cytoplasm"/>
    <property type="evidence" value="ECO:0007669"/>
    <property type="project" value="UniProtKB-SubCell"/>
</dbReference>
<protein>
    <recommendedName>
        <fullName evidence="5 6">Dephospho-CoA kinase</fullName>
        <ecNumber evidence="5 6">2.7.1.24</ecNumber>
    </recommendedName>
    <alternativeName>
        <fullName evidence="5">Dephosphocoenzyme A kinase</fullName>
    </alternativeName>
</protein>
<dbReference type="PANTHER" id="PTHR10695">
    <property type="entry name" value="DEPHOSPHO-COA KINASE-RELATED"/>
    <property type="match status" value="1"/>
</dbReference>
<comment type="subcellular location">
    <subcellularLocation>
        <location evidence="5">Cytoplasm</location>
    </subcellularLocation>
</comment>
<name>A0A972G280_9FLAO</name>
<reference evidence="7" key="1">
    <citation type="submission" date="2020-02" db="EMBL/GenBank/DDBJ databases">
        <title>Flavobacterium sp. genome.</title>
        <authorList>
            <person name="Jung H.S."/>
            <person name="Baek J.H."/>
            <person name="Jeon C.O."/>
        </authorList>
    </citation>
    <scope>NUCLEOTIDE SEQUENCE</scope>
    <source>
        <strain evidence="7">SE-s28</strain>
    </source>
</reference>
<keyword evidence="4 5" id="KW-0173">Coenzyme A biosynthesis</keyword>
<dbReference type="Gene3D" id="3.40.50.300">
    <property type="entry name" value="P-loop containing nucleotide triphosphate hydrolases"/>
    <property type="match status" value="1"/>
</dbReference>
<dbReference type="PROSITE" id="PS51219">
    <property type="entry name" value="DPCK"/>
    <property type="match status" value="1"/>
</dbReference>
<evidence type="ECO:0000313" key="7">
    <source>
        <dbReference type="EMBL" id="NMH29121.1"/>
    </source>
</evidence>
<dbReference type="EMBL" id="JAAMPU010000107">
    <property type="protein sequence ID" value="NMH29121.1"/>
    <property type="molecule type" value="Genomic_DNA"/>
</dbReference>
<proteinExistence type="inferred from homology"/>